<accession>A0A656HFR1</accession>
<feature type="domain" description="SpoVT-AbrB" evidence="2">
    <location>
        <begin position="6"/>
        <end position="48"/>
    </location>
</feature>
<proteinExistence type="predicted"/>
<dbReference type="PROSITE" id="PS51740">
    <property type="entry name" value="SPOVT_ABRB"/>
    <property type="match status" value="1"/>
</dbReference>
<evidence type="ECO:0000259" key="2">
    <source>
        <dbReference type="PROSITE" id="PS51740"/>
    </source>
</evidence>
<dbReference type="EMBL" id="JH651384">
    <property type="protein sequence ID" value="EIJ34834.1"/>
    <property type="molecule type" value="Genomic_DNA"/>
</dbReference>
<dbReference type="RefSeq" id="WP_002708756.1">
    <property type="nucleotide sequence ID" value="NZ_JH651384.1"/>
</dbReference>
<reference evidence="4" key="1">
    <citation type="journal article" date="2011" name="Stand. Genomic Sci.">
        <title>Genome sequence of the filamentous, gliding Thiothrix nivea neotype strain (JP2(T)).</title>
        <authorList>
            <person name="Lapidus A."/>
            <person name="Nolan M."/>
            <person name="Lucas S."/>
            <person name="Glavina Del Rio T."/>
            <person name="Tice H."/>
            <person name="Cheng J.F."/>
            <person name="Tapia R."/>
            <person name="Han C."/>
            <person name="Goodwin L."/>
            <person name="Pitluck S."/>
            <person name="Liolios K."/>
            <person name="Pagani I."/>
            <person name="Ivanova N."/>
            <person name="Huntemann M."/>
            <person name="Mavromatis K."/>
            <person name="Mikhailova N."/>
            <person name="Pati A."/>
            <person name="Chen A."/>
            <person name="Palaniappan K."/>
            <person name="Land M."/>
            <person name="Brambilla E.M."/>
            <person name="Rohde M."/>
            <person name="Abt B."/>
            <person name="Verbarg S."/>
            <person name="Goker M."/>
            <person name="Bristow J."/>
            <person name="Eisen J.A."/>
            <person name="Markowitz V."/>
            <person name="Hugenholtz P."/>
            <person name="Kyrpides N.C."/>
            <person name="Klenk H.P."/>
            <person name="Woyke T."/>
        </authorList>
    </citation>
    <scope>NUCLEOTIDE SEQUENCE [LARGE SCALE GENOMIC DNA]</scope>
    <source>
        <strain evidence="4">ATCC 35100 / DSM 5205 / JP2</strain>
    </source>
</reference>
<dbReference type="NCBIfam" id="TIGR01439">
    <property type="entry name" value="lp_hng_hel_AbrB"/>
    <property type="match status" value="1"/>
</dbReference>
<evidence type="ECO:0000313" key="3">
    <source>
        <dbReference type="EMBL" id="EIJ34834.1"/>
    </source>
</evidence>
<dbReference type="SUPFAM" id="SSF89447">
    <property type="entry name" value="AbrB/MazE/MraZ-like"/>
    <property type="match status" value="1"/>
</dbReference>
<evidence type="ECO:0000313" key="4">
    <source>
        <dbReference type="Proteomes" id="UP000005317"/>
    </source>
</evidence>
<dbReference type="AlphaFoldDB" id="A0A656HFR1"/>
<protein>
    <submittedName>
        <fullName evidence="3">Transcriptional regulator, AbrB family</fullName>
    </submittedName>
</protein>
<dbReference type="GO" id="GO:0003677">
    <property type="term" value="F:DNA binding"/>
    <property type="evidence" value="ECO:0007669"/>
    <property type="project" value="UniProtKB-UniRule"/>
</dbReference>
<dbReference type="SMART" id="SM00966">
    <property type="entry name" value="SpoVT_AbrB"/>
    <property type="match status" value="1"/>
</dbReference>
<dbReference type="InterPro" id="IPR037914">
    <property type="entry name" value="SpoVT-AbrB_sf"/>
</dbReference>
<keyword evidence="1" id="KW-0238">DNA-binding</keyword>
<gene>
    <name evidence="3" type="ORF">Thini_2276</name>
</gene>
<dbReference type="Proteomes" id="UP000005317">
    <property type="component" value="Unassembled WGS sequence"/>
</dbReference>
<evidence type="ECO:0000256" key="1">
    <source>
        <dbReference type="PROSITE-ProRule" id="PRU01076"/>
    </source>
</evidence>
<keyword evidence="4" id="KW-1185">Reference proteome</keyword>
<sequence length="82" mass="9268">MMNAQQHTLKISKKGQITLPKYIRQALGSERVRLTLVDGQVRLEPIKSVAGSLSAYARKNIDMEKETELAWDAVIEEKYAAH</sequence>
<dbReference type="OrthoDB" id="9809003at2"/>
<organism evidence="3 4">
    <name type="scientific">Thiothrix nivea (strain ATCC 35100 / DSM 5205 / JP2)</name>
    <dbReference type="NCBI Taxonomy" id="870187"/>
    <lineage>
        <taxon>Bacteria</taxon>
        <taxon>Pseudomonadati</taxon>
        <taxon>Pseudomonadota</taxon>
        <taxon>Gammaproteobacteria</taxon>
        <taxon>Thiotrichales</taxon>
        <taxon>Thiotrichaceae</taxon>
        <taxon>Thiothrix</taxon>
    </lineage>
</organism>
<dbReference type="InterPro" id="IPR007159">
    <property type="entry name" value="SpoVT-AbrB_dom"/>
</dbReference>
<name>A0A656HFR1_THINJ</name>
<dbReference type="Gene3D" id="2.10.260.10">
    <property type="match status" value="1"/>
</dbReference>